<evidence type="ECO:0000259" key="3">
    <source>
        <dbReference type="PROSITE" id="PS51352"/>
    </source>
</evidence>
<dbReference type="PROSITE" id="PS51352">
    <property type="entry name" value="THIOREDOXIN_2"/>
    <property type="match status" value="1"/>
</dbReference>
<dbReference type="Pfam" id="PF13899">
    <property type="entry name" value="Thioredoxin_7"/>
    <property type="match status" value="1"/>
</dbReference>
<dbReference type="InterPro" id="IPR051099">
    <property type="entry name" value="AGR/TXD"/>
</dbReference>
<feature type="chain" id="PRO_5015851473" evidence="2">
    <location>
        <begin position="23"/>
        <end position="151"/>
    </location>
</feature>
<keyword evidence="5" id="KW-1185">Reference proteome</keyword>
<evidence type="ECO:0000313" key="5">
    <source>
        <dbReference type="Proteomes" id="UP000249542"/>
    </source>
</evidence>
<dbReference type="SUPFAM" id="SSF52833">
    <property type="entry name" value="Thioredoxin-like"/>
    <property type="match status" value="1"/>
</dbReference>
<protein>
    <submittedName>
        <fullName evidence="4">Thioredoxin-related protein</fullName>
    </submittedName>
</protein>
<dbReference type="EMBL" id="QKYV01000008">
    <property type="protein sequence ID" value="PZW38568.1"/>
    <property type="molecule type" value="Genomic_DNA"/>
</dbReference>
<evidence type="ECO:0000313" key="4">
    <source>
        <dbReference type="EMBL" id="PZW38568.1"/>
    </source>
</evidence>
<feature type="domain" description="Thioredoxin" evidence="3">
    <location>
        <begin position="21"/>
        <end position="151"/>
    </location>
</feature>
<dbReference type="InterPro" id="IPR013766">
    <property type="entry name" value="Thioredoxin_domain"/>
</dbReference>
<reference evidence="4 5" key="1">
    <citation type="submission" date="2018-06" db="EMBL/GenBank/DDBJ databases">
        <title>Genomic Encyclopedia of Archaeal and Bacterial Type Strains, Phase II (KMG-II): from individual species to whole genera.</title>
        <authorList>
            <person name="Goeker M."/>
        </authorList>
    </citation>
    <scope>NUCLEOTIDE SEQUENCE [LARGE SCALE GENOMIC DNA]</scope>
    <source>
        <strain evidence="4 5">DSM 15361</strain>
    </source>
</reference>
<sequence length="151" mass="17327">MRFHIKTILVIFISVFMLTAFTNTDSTYNFEVKKGIDFYNGDYQEALEKAKAEKKLVFVYLYANWCGVCKSLKKNTFRDASVGEFYNKEFINLSLNAEKGEGAEIARSIGLRSYPTLLYVDANNGRILNRVSGYKTPIQFINLGKIFTQKQ</sequence>
<evidence type="ECO:0000256" key="2">
    <source>
        <dbReference type="SAM" id="SignalP"/>
    </source>
</evidence>
<accession>A0A2W7HWY4</accession>
<dbReference type="Proteomes" id="UP000249542">
    <property type="component" value="Unassembled WGS sequence"/>
</dbReference>
<dbReference type="AlphaFoldDB" id="A0A2W7HWY4"/>
<dbReference type="PANTHER" id="PTHR15337:SF11">
    <property type="entry name" value="THIOREDOXIN DOMAIN-CONTAINING PROTEIN"/>
    <property type="match status" value="1"/>
</dbReference>
<gene>
    <name evidence="4" type="ORF">LX95_02589</name>
</gene>
<keyword evidence="1 2" id="KW-0732">Signal</keyword>
<dbReference type="RefSeq" id="WP_111541858.1">
    <property type="nucleotide sequence ID" value="NZ_QKYV01000008.1"/>
</dbReference>
<evidence type="ECO:0000256" key="1">
    <source>
        <dbReference type="ARBA" id="ARBA00022729"/>
    </source>
</evidence>
<dbReference type="InterPro" id="IPR036249">
    <property type="entry name" value="Thioredoxin-like_sf"/>
</dbReference>
<dbReference type="Gene3D" id="3.40.30.10">
    <property type="entry name" value="Glutaredoxin"/>
    <property type="match status" value="1"/>
</dbReference>
<comment type="caution">
    <text evidence="4">The sequence shown here is derived from an EMBL/GenBank/DDBJ whole genome shotgun (WGS) entry which is preliminary data.</text>
</comment>
<dbReference type="PANTHER" id="PTHR15337">
    <property type="entry name" value="ANTERIOR GRADIENT PROTEIN-RELATED"/>
    <property type="match status" value="1"/>
</dbReference>
<name>A0A2W7HWY4_9FLAO</name>
<feature type="signal peptide" evidence="2">
    <location>
        <begin position="1"/>
        <end position="22"/>
    </location>
</feature>
<organism evidence="4 5">
    <name type="scientific">Mesonia algae</name>
    <dbReference type="NCBI Taxonomy" id="213248"/>
    <lineage>
        <taxon>Bacteria</taxon>
        <taxon>Pseudomonadati</taxon>
        <taxon>Bacteroidota</taxon>
        <taxon>Flavobacteriia</taxon>
        <taxon>Flavobacteriales</taxon>
        <taxon>Flavobacteriaceae</taxon>
        <taxon>Mesonia</taxon>
    </lineage>
</organism>
<proteinExistence type="predicted"/>